<dbReference type="Proteomes" id="UP000236161">
    <property type="component" value="Unassembled WGS sequence"/>
</dbReference>
<dbReference type="EMBL" id="KZ452001">
    <property type="protein sequence ID" value="PKA52905.1"/>
    <property type="molecule type" value="Genomic_DNA"/>
</dbReference>
<feature type="compositionally biased region" description="Low complexity" evidence="1">
    <location>
        <begin position="109"/>
        <end position="120"/>
    </location>
</feature>
<feature type="transmembrane region" description="Helical" evidence="2">
    <location>
        <begin position="130"/>
        <end position="149"/>
    </location>
</feature>
<keyword evidence="2" id="KW-0472">Membrane</keyword>
<feature type="region of interest" description="Disordered" evidence="1">
    <location>
        <begin position="1"/>
        <end position="68"/>
    </location>
</feature>
<accession>A0A2I0ABL2</accession>
<evidence type="ECO:0000256" key="1">
    <source>
        <dbReference type="SAM" id="MobiDB-lite"/>
    </source>
</evidence>
<feature type="compositionally biased region" description="Low complexity" evidence="1">
    <location>
        <begin position="209"/>
        <end position="243"/>
    </location>
</feature>
<sequence>MAEEATTPPPASALSGQQGPGRTSESHSSQSTSQEPSQHQSHTAHPSPATGMMSIQNSDQSDRGPGLYAVSTFPPSMALMSGFPPGTLIPLTYKIPTRTSSTGTGGEVQGQAARQPQGPQRQVVVRRFQFAIQLDLGLMIKLAALVFLFSQEGSRHRFILLVLFAALIYLYQTGALATLFRWIGRSVAPAQQRPVAQHVDGNQPLLEGNPPQLANQNQQAPNEQAPDAVANANPPEPAPELARPNENLPWRFLKEIQMLVVGFITSLLPGFHNHND</sequence>
<name>A0A2I0ABL2_9ASPA</name>
<keyword evidence="4" id="KW-1185">Reference proteome</keyword>
<gene>
    <name evidence="3" type="ORF">AXF42_Ash001886</name>
</gene>
<reference evidence="3 4" key="1">
    <citation type="journal article" date="2017" name="Nature">
        <title>The Apostasia genome and the evolution of orchids.</title>
        <authorList>
            <person name="Zhang G.Q."/>
            <person name="Liu K.W."/>
            <person name="Li Z."/>
            <person name="Lohaus R."/>
            <person name="Hsiao Y.Y."/>
            <person name="Niu S.C."/>
            <person name="Wang J.Y."/>
            <person name="Lin Y.C."/>
            <person name="Xu Q."/>
            <person name="Chen L.J."/>
            <person name="Yoshida K."/>
            <person name="Fujiwara S."/>
            <person name="Wang Z.W."/>
            <person name="Zhang Y.Q."/>
            <person name="Mitsuda N."/>
            <person name="Wang M."/>
            <person name="Liu G.H."/>
            <person name="Pecoraro L."/>
            <person name="Huang H.X."/>
            <person name="Xiao X.J."/>
            <person name="Lin M."/>
            <person name="Wu X.Y."/>
            <person name="Wu W.L."/>
            <person name="Chen Y.Y."/>
            <person name="Chang S.B."/>
            <person name="Sakamoto S."/>
            <person name="Ohme-Takagi M."/>
            <person name="Yagi M."/>
            <person name="Zeng S.J."/>
            <person name="Shen C.Y."/>
            <person name="Yeh C.M."/>
            <person name="Luo Y.B."/>
            <person name="Tsai W.C."/>
            <person name="Van de Peer Y."/>
            <person name="Liu Z.J."/>
        </authorList>
    </citation>
    <scope>NUCLEOTIDE SEQUENCE [LARGE SCALE GENOMIC DNA]</scope>
    <source>
        <strain evidence="4">cv. Shenzhen</strain>
        <tissue evidence="3">Stem</tissue>
    </source>
</reference>
<evidence type="ECO:0000313" key="4">
    <source>
        <dbReference type="Proteomes" id="UP000236161"/>
    </source>
</evidence>
<feature type="region of interest" description="Disordered" evidence="1">
    <location>
        <begin position="99"/>
        <end position="120"/>
    </location>
</feature>
<evidence type="ECO:0000313" key="3">
    <source>
        <dbReference type="EMBL" id="PKA52905.1"/>
    </source>
</evidence>
<keyword evidence="2" id="KW-1133">Transmembrane helix</keyword>
<proteinExistence type="predicted"/>
<feature type="region of interest" description="Disordered" evidence="1">
    <location>
        <begin position="200"/>
        <end position="243"/>
    </location>
</feature>
<keyword evidence="2" id="KW-0812">Transmembrane</keyword>
<dbReference type="PANTHER" id="PTHR36787">
    <property type="entry name" value="TRANSMEMBRANE PROTEIN"/>
    <property type="match status" value="1"/>
</dbReference>
<feature type="compositionally biased region" description="Low complexity" evidence="1">
    <location>
        <begin position="26"/>
        <end position="43"/>
    </location>
</feature>
<protein>
    <submittedName>
        <fullName evidence="3">Uncharacterized protein</fullName>
    </submittedName>
</protein>
<feature type="transmembrane region" description="Helical" evidence="2">
    <location>
        <begin position="158"/>
        <end position="183"/>
    </location>
</feature>
<organism evidence="3 4">
    <name type="scientific">Apostasia shenzhenica</name>
    <dbReference type="NCBI Taxonomy" id="1088818"/>
    <lineage>
        <taxon>Eukaryota</taxon>
        <taxon>Viridiplantae</taxon>
        <taxon>Streptophyta</taxon>
        <taxon>Embryophyta</taxon>
        <taxon>Tracheophyta</taxon>
        <taxon>Spermatophyta</taxon>
        <taxon>Magnoliopsida</taxon>
        <taxon>Liliopsida</taxon>
        <taxon>Asparagales</taxon>
        <taxon>Orchidaceae</taxon>
        <taxon>Apostasioideae</taxon>
        <taxon>Apostasia</taxon>
    </lineage>
</organism>
<evidence type="ECO:0000256" key="2">
    <source>
        <dbReference type="SAM" id="Phobius"/>
    </source>
</evidence>
<dbReference type="STRING" id="1088818.A0A2I0ABL2"/>
<dbReference type="OrthoDB" id="21589at2759"/>
<dbReference type="AlphaFoldDB" id="A0A2I0ABL2"/>